<keyword evidence="3" id="KW-1185">Reference proteome</keyword>
<sequence length="172" mass="18499">MLGMPGLASRFHKVLSLPGGKDIHLRETDRDWEGHVGTFSAPQGEASGDTKPDRDVASHRAVIHTRLVSSASTFSCSVDGAFASGDHLEIKGLSGEVGYRGHRDLRSAAPVRSPLPPGREIPSPVDADGRPGYGALVHHPQALPAPKARKPRAHSLYRHTKKMTTGSSEKRY</sequence>
<protein>
    <submittedName>
        <fullName evidence="2">Uncharacterized protein</fullName>
    </submittedName>
</protein>
<organism evidence="2 3">
    <name type="scientific">Colletotrichum tanaceti</name>
    <dbReference type="NCBI Taxonomy" id="1306861"/>
    <lineage>
        <taxon>Eukaryota</taxon>
        <taxon>Fungi</taxon>
        <taxon>Dikarya</taxon>
        <taxon>Ascomycota</taxon>
        <taxon>Pezizomycotina</taxon>
        <taxon>Sordariomycetes</taxon>
        <taxon>Hypocreomycetidae</taxon>
        <taxon>Glomerellales</taxon>
        <taxon>Glomerellaceae</taxon>
        <taxon>Colletotrichum</taxon>
        <taxon>Colletotrichum destructivum species complex</taxon>
    </lineage>
</organism>
<name>A0A4U6XEH1_9PEZI</name>
<feature type="compositionally biased region" description="Polar residues" evidence="1">
    <location>
        <begin position="163"/>
        <end position="172"/>
    </location>
</feature>
<evidence type="ECO:0000256" key="1">
    <source>
        <dbReference type="SAM" id="MobiDB-lite"/>
    </source>
</evidence>
<dbReference type="Proteomes" id="UP000310108">
    <property type="component" value="Unassembled WGS sequence"/>
</dbReference>
<evidence type="ECO:0000313" key="3">
    <source>
        <dbReference type="Proteomes" id="UP000310108"/>
    </source>
</evidence>
<proteinExistence type="predicted"/>
<comment type="caution">
    <text evidence="2">The sequence shown here is derived from an EMBL/GenBank/DDBJ whole genome shotgun (WGS) entry which is preliminary data.</text>
</comment>
<evidence type="ECO:0000313" key="2">
    <source>
        <dbReference type="EMBL" id="TKW54201.1"/>
    </source>
</evidence>
<reference evidence="2 3" key="1">
    <citation type="journal article" date="2019" name="PLoS ONE">
        <title>Comparative genome analysis indicates high evolutionary potential of pathogenicity genes in Colletotrichum tanaceti.</title>
        <authorList>
            <person name="Lelwala R.V."/>
            <person name="Korhonen P.K."/>
            <person name="Young N.D."/>
            <person name="Scott J.B."/>
            <person name="Ades P.A."/>
            <person name="Gasser R.B."/>
            <person name="Taylor P.W.J."/>
        </authorList>
    </citation>
    <scope>NUCLEOTIDE SEQUENCE [LARGE SCALE GENOMIC DNA]</scope>
    <source>
        <strain evidence="2">BRIP57314</strain>
    </source>
</reference>
<dbReference type="AlphaFoldDB" id="A0A4U6XEH1"/>
<feature type="region of interest" description="Disordered" evidence="1">
    <location>
        <begin position="34"/>
        <end position="54"/>
    </location>
</feature>
<feature type="compositionally biased region" description="Basic residues" evidence="1">
    <location>
        <begin position="147"/>
        <end position="162"/>
    </location>
</feature>
<accession>A0A4U6XEH1</accession>
<gene>
    <name evidence="2" type="ORF">CTA1_1725</name>
</gene>
<feature type="region of interest" description="Disordered" evidence="1">
    <location>
        <begin position="108"/>
        <end position="172"/>
    </location>
</feature>
<dbReference type="EMBL" id="PJEX01000149">
    <property type="protein sequence ID" value="TKW54201.1"/>
    <property type="molecule type" value="Genomic_DNA"/>
</dbReference>